<dbReference type="Proteomes" id="UP000239757">
    <property type="component" value="Unassembled WGS sequence"/>
</dbReference>
<name>A0A2P5WZI0_GOSBA</name>
<accession>A0A2P5WZI0</accession>
<organism evidence="1 2">
    <name type="scientific">Gossypium barbadense</name>
    <name type="common">Sea Island cotton</name>
    <name type="synonym">Hibiscus barbadensis</name>
    <dbReference type="NCBI Taxonomy" id="3634"/>
    <lineage>
        <taxon>Eukaryota</taxon>
        <taxon>Viridiplantae</taxon>
        <taxon>Streptophyta</taxon>
        <taxon>Embryophyta</taxon>
        <taxon>Tracheophyta</taxon>
        <taxon>Spermatophyta</taxon>
        <taxon>Magnoliopsida</taxon>
        <taxon>eudicotyledons</taxon>
        <taxon>Gunneridae</taxon>
        <taxon>Pentapetalae</taxon>
        <taxon>rosids</taxon>
        <taxon>malvids</taxon>
        <taxon>Malvales</taxon>
        <taxon>Malvaceae</taxon>
        <taxon>Malvoideae</taxon>
        <taxon>Gossypium</taxon>
    </lineage>
</organism>
<dbReference type="AlphaFoldDB" id="A0A2P5WZI0"/>
<gene>
    <name evidence="1" type="ORF">GOBAR_AA24178</name>
</gene>
<dbReference type="EMBL" id="KZ666032">
    <property type="protein sequence ID" value="PPR96494.1"/>
    <property type="molecule type" value="Genomic_DNA"/>
</dbReference>
<evidence type="ECO:0000313" key="1">
    <source>
        <dbReference type="EMBL" id="PPR96494.1"/>
    </source>
</evidence>
<sequence length="328" mass="35769">MTATQNFQLLTYLKKLATLEMILNPLSTEEHWSGHQYEPRRLGNRAVLKSAENAVSRSGSLRATLNRVSISPDTSNYGGDLVLAGVVDIQIVDGPTGVKPDIPGSQAGCRWTLHLDLDGPTVAATCYNVQSSVPVAPAPARTPLCRPRARRSGRYIQYKYTRNKSLGSIGTKTGWRSARNPTPCAARLAGGWDARKQLRQPLFRGTLSVFLSPWPSVCDMSAFFVSTKGRALQGIGTMGARQRLCPVPGAVMVSRSDRQVKVSNSDILMFIVWRRIKNDVLQQPGKFPVGVSYTVYFKLPSLIIADPSEGAAGQGAILFVTEAFLEYA</sequence>
<protein>
    <submittedName>
        <fullName evidence="1">Uncharacterized protein</fullName>
    </submittedName>
</protein>
<evidence type="ECO:0000313" key="2">
    <source>
        <dbReference type="Proteomes" id="UP000239757"/>
    </source>
</evidence>
<proteinExistence type="predicted"/>
<reference evidence="1 2" key="1">
    <citation type="submission" date="2015-01" db="EMBL/GenBank/DDBJ databases">
        <title>Genome of allotetraploid Gossypium barbadense reveals genomic plasticity and fiber elongation in cotton evolution.</title>
        <authorList>
            <person name="Chen X."/>
            <person name="Liu X."/>
            <person name="Zhao B."/>
            <person name="Zheng H."/>
            <person name="Hu Y."/>
            <person name="Lu G."/>
            <person name="Yang C."/>
            <person name="Chen J."/>
            <person name="Shan C."/>
            <person name="Zhang L."/>
            <person name="Zhou Y."/>
            <person name="Wang L."/>
            <person name="Guo W."/>
            <person name="Bai Y."/>
            <person name="Ruan J."/>
            <person name="Shangguan X."/>
            <person name="Mao Y."/>
            <person name="Jiang J."/>
            <person name="Zhu Y."/>
            <person name="Lei J."/>
            <person name="Kang H."/>
            <person name="Chen S."/>
            <person name="He X."/>
            <person name="Wang R."/>
            <person name="Wang Y."/>
            <person name="Chen J."/>
            <person name="Wang L."/>
            <person name="Yu S."/>
            <person name="Wang B."/>
            <person name="Wei J."/>
            <person name="Song S."/>
            <person name="Lu X."/>
            <person name="Gao Z."/>
            <person name="Gu W."/>
            <person name="Deng X."/>
            <person name="Ma D."/>
            <person name="Wang S."/>
            <person name="Liang W."/>
            <person name="Fang L."/>
            <person name="Cai C."/>
            <person name="Zhu X."/>
            <person name="Zhou B."/>
            <person name="Zhang Y."/>
            <person name="Chen Z."/>
            <person name="Xu S."/>
            <person name="Zhu R."/>
            <person name="Wang S."/>
            <person name="Zhang T."/>
            <person name="Zhao G."/>
        </authorList>
    </citation>
    <scope>NUCLEOTIDE SEQUENCE [LARGE SCALE GENOMIC DNA]</scope>
    <source>
        <strain evidence="2">cv. Xinhai21</strain>
        <tissue evidence="1">Leaf</tissue>
    </source>
</reference>